<dbReference type="GO" id="GO:0003677">
    <property type="term" value="F:DNA binding"/>
    <property type="evidence" value="ECO:0007669"/>
    <property type="project" value="UniProtKB-KW"/>
</dbReference>
<dbReference type="PROSITE" id="PS51071">
    <property type="entry name" value="HTH_RPIR"/>
    <property type="match status" value="1"/>
</dbReference>
<dbReference type="Pfam" id="PF01418">
    <property type="entry name" value="HTH_6"/>
    <property type="match status" value="1"/>
</dbReference>
<keyword evidence="1" id="KW-0805">Transcription regulation</keyword>
<dbReference type="PANTHER" id="PTHR30514:SF9">
    <property type="entry name" value="TRANSCRIPTIONAL REGULATOR"/>
    <property type="match status" value="1"/>
</dbReference>
<evidence type="ECO:0000313" key="6">
    <source>
        <dbReference type="EMBL" id="PSJ55519.1"/>
    </source>
</evidence>
<feature type="domain" description="SIS" evidence="5">
    <location>
        <begin position="135"/>
        <end position="278"/>
    </location>
</feature>
<dbReference type="InterPro" id="IPR000281">
    <property type="entry name" value="HTH_RpiR"/>
</dbReference>
<dbReference type="Gene3D" id="3.40.50.10490">
    <property type="entry name" value="Glucose-6-phosphate isomerase like protein, domain 1"/>
    <property type="match status" value="1"/>
</dbReference>
<name>A0A2P7RZ88_9HYPH</name>
<dbReference type="GO" id="GO:0097367">
    <property type="term" value="F:carbohydrate derivative binding"/>
    <property type="evidence" value="ECO:0007669"/>
    <property type="project" value="InterPro"/>
</dbReference>
<dbReference type="SUPFAM" id="SSF53697">
    <property type="entry name" value="SIS domain"/>
    <property type="match status" value="1"/>
</dbReference>
<evidence type="ECO:0008006" key="8">
    <source>
        <dbReference type="Google" id="ProtNLM"/>
    </source>
</evidence>
<reference evidence="6 7" key="1">
    <citation type="submission" date="2018-03" db="EMBL/GenBank/DDBJ databases">
        <title>The draft genome of Mesorhizobium sp. 6GN-30.</title>
        <authorList>
            <person name="Liu L."/>
            <person name="Li L."/>
            <person name="Wang T."/>
            <person name="Zhang X."/>
            <person name="Liang L."/>
        </authorList>
    </citation>
    <scope>NUCLEOTIDE SEQUENCE [LARGE SCALE GENOMIC DNA]</scope>
    <source>
        <strain evidence="6 7">6GN30</strain>
    </source>
</reference>
<dbReference type="SUPFAM" id="SSF46689">
    <property type="entry name" value="Homeodomain-like"/>
    <property type="match status" value="1"/>
</dbReference>
<dbReference type="Gene3D" id="1.10.10.10">
    <property type="entry name" value="Winged helix-like DNA-binding domain superfamily/Winged helix DNA-binding domain"/>
    <property type="match status" value="1"/>
</dbReference>
<sequence length="303" mass="32455">MTDTPSTPDLRHSDLLERIQERYGTLRKSERIVADFLRNNSDKRLDSSITELGRTLGVSEATISRVSRALGYGGYPDMKLSLAEGTRNRSAFVNLPLEIDETDSLVSTSGKLASLLMAGLDGTQRMLDAHRLELAVEALRKARKIVFVGVGGAAAICDEAAHLFMKAGLDATSYRDGYTQTIVAATLQAGDVMVGVSHTGTTETVADALVLARDNGATTIAITSNAASDVASAGTVALITWSAGHQLVPLHGDFLEGRLSQLFLIDLLYVATLFRTGERTAQGLRTTGAALERRYRRRGGKTG</sequence>
<proteinExistence type="predicted"/>
<dbReference type="Proteomes" id="UP000241229">
    <property type="component" value="Unassembled WGS sequence"/>
</dbReference>
<dbReference type="PANTHER" id="PTHR30514">
    <property type="entry name" value="GLUCOKINASE"/>
    <property type="match status" value="1"/>
</dbReference>
<accession>A0A2P7RZ88</accession>
<dbReference type="InterPro" id="IPR009057">
    <property type="entry name" value="Homeodomain-like_sf"/>
</dbReference>
<dbReference type="Pfam" id="PF01380">
    <property type="entry name" value="SIS"/>
    <property type="match status" value="1"/>
</dbReference>
<evidence type="ECO:0000256" key="1">
    <source>
        <dbReference type="ARBA" id="ARBA00023015"/>
    </source>
</evidence>
<dbReference type="CDD" id="cd05013">
    <property type="entry name" value="SIS_RpiR"/>
    <property type="match status" value="1"/>
</dbReference>
<evidence type="ECO:0000259" key="5">
    <source>
        <dbReference type="PROSITE" id="PS51464"/>
    </source>
</evidence>
<keyword evidence="7" id="KW-1185">Reference proteome</keyword>
<gene>
    <name evidence="6" type="ORF">C7I84_23035</name>
</gene>
<dbReference type="InterPro" id="IPR035472">
    <property type="entry name" value="RpiR-like_SIS"/>
</dbReference>
<protein>
    <recommendedName>
        <fullName evidence="8">RpiR family transcriptional regulator</fullName>
    </recommendedName>
</protein>
<keyword evidence="2" id="KW-0238">DNA-binding</keyword>
<dbReference type="RefSeq" id="WP_106774569.1">
    <property type="nucleotide sequence ID" value="NZ_PXYK01000027.1"/>
</dbReference>
<evidence type="ECO:0000313" key="7">
    <source>
        <dbReference type="Proteomes" id="UP000241229"/>
    </source>
</evidence>
<feature type="domain" description="HTH rpiR-type" evidence="4">
    <location>
        <begin position="13"/>
        <end position="89"/>
    </location>
</feature>
<keyword evidence="3" id="KW-0804">Transcription</keyword>
<dbReference type="AlphaFoldDB" id="A0A2P7RZ88"/>
<dbReference type="InterPro" id="IPR036388">
    <property type="entry name" value="WH-like_DNA-bd_sf"/>
</dbReference>
<dbReference type="InterPro" id="IPR047640">
    <property type="entry name" value="RpiR-like"/>
</dbReference>
<dbReference type="GO" id="GO:1901135">
    <property type="term" value="P:carbohydrate derivative metabolic process"/>
    <property type="evidence" value="ECO:0007669"/>
    <property type="project" value="InterPro"/>
</dbReference>
<evidence type="ECO:0000259" key="4">
    <source>
        <dbReference type="PROSITE" id="PS51071"/>
    </source>
</evidence>
<dbReference type="PROSITE" id="PS51464">
    <property type="entry name" value="SIS"/>
    <property type="match status" value="1"/>
</dbReference>
<comment type="caution">
    <text evidence="6">The sequence shown here is derived from an EMBL/GenBank/DDBJ whole genome shotgun (WGS) entry which is preliminary data.</text>
</comment>
<dbReference type="InterPro" id="IPR001347">
    <property type="entry name" value="SIS_dom"/>
</dbReference>
<dbReference type="GO" id="GO:0003700">
    <property type="term" value="F:DNA-binding transcription factor activity"/>
    <property type="evidence" value="ECO:0007669"/>
    <property type="project" value="InterPro"/>
</dbReference>
<evidence type="ECO:0000256" key="2">
    <source>
        <dbReference type="ARBA" id="ARBA00023125"/>
    </source>
</evidence>
<organism evidence="6 7">
    <name type="scientific">Kumtagia ephedrae</name>
    <dbReference type="NCBI Taxonomy" id="2116701"/>
    <lineage>
        <taxon>Bacteria</taxon>
        <taxon>Pseudomonadati</taxon>
        <taxon>Pseudomonadota</taxon>
        <taxon>Alphaproteobacteria</taxon>
        <taxon>Hyphomicrobiales</taxon>
        <taxon>Phyllobacteriaceae</taxon>
        <taxon>Kumtagia</taxon>
    </lineage>
</organism>
<dbReference type="InterPro" id="IPR046348">
    <property type="entry name" value="SIS_dom_sf"/>
</dbReference>
<dbReference type="OrthoDB" id="8582409at2"/>
<dbReference type="EMBL" id="PXYK01000027">
    <property type="protein sequence ID" value="PSJ55519.1"/>
    <property type="molecule type" value="Genomic_DNA"/>
</dbReference>
<evidence type="ECO:0000256" key="3">
    <source>
        <dbReference type="ARBA" id="ARBA00023163"/>
    </source>
</evidence>